<dbReference type="GO" id="GO:0003955">
    <property type="term" value="F:NAD(P)H dehydrogenase (quinone) activity"/>
    <property type="evidence" value="ECO:0007669"/>
    <property type="project" value="TreeGrafter"/>
</dbReference>
<evidence type="ECO:0000259" key="6">
    <source>
        <dbReference type="Pfam" id="PF02852"/>
    </source>
</evidence>
<feature type="domain" description="Pyridine nucleotide-disulphide oxidoreductase dimerisation" evidence="6">
    <location>
        <begin position="370"/>
        <end position="477"/>
    </location>
</feature>
<evidence type="ECO:0000313" key="9">
    <source>
        <dbReference type="EMBL" id="KAG7362415.1"/>
    </source>
</evidence>
<dbReference type="GO" id="GO:0050660">
    <property type="term" value="F:flavin adenine dinucleotide binding"/>
    <property type="evidence" value="ECO:0007669"/>
    <property type="project" value="TreeGrafter"/>
</dbReference>
<protein>
    <submittedName>
        <fullName evidence="9">Dihydrolipoamide acetyl transferase</fullName>
    </submittedName>
</protein>
<keyword evidence="10" id="KW-1185">Reference proteome</keyword>
<keyword evidence="3" id="KW-0285">Flavoprotein</keyword>
<evidence type="ECO:0000256" key="5">
    <source>
        <dbReference type="ARBA" id="ARBA00023002"/>
    </source>
</evidence>
<comment type="similarity">
    <text evidence="2">Belongs to the class-I pyridine nucleotide-disulfide oxidoreductase family.</text>
</comment>
<dbReference type="InterPro" id="IPR023753">
    <property type="entry name" value="FAD/NAD-binding_dom"/>
</dbReference>
<reference evidence="9" key="1">
    <citation type="journal article" date="2021" name="Sci. Rep.">
        <title>Diploid genomic architecture of Nitzschia inconspicua, an elite biomass production diatom.</title>
        <authorList>
            <person name="Oliver A."/>
            <person name="Podell S."/>
            <person name="Pinowska A."/>
            <person name="Traller J.C."/>
            <person name="Smith S.R."/>
            <person name="McClure R."/>
            <person name="Beliaev A."/>
            <person name="Bohutskyi P."/>
            <person name="Hill E.A."/>
            <person name="Rabines A."/>
            <person name="Zheng H."/>
            <person name="Allen L.Z."/>
            <person name="Kuo A."/>
            <person name="Grigoriev I.V."/>
            <person name="Allen A.E."/>
            <person name="Hazlebeck D."/>
            <person name="Allen E.E."/>
        </authorList>
    </citation>
    <scope>NUCLEOTIDE SEQUENCE</scope>
    <source>
        <strain evidence="9">Hildebrandi</strain>
    </source>
</reference>
<comment type="caution">
    <text evidence="9">The sequence shown here is derived from an EMBL/GenBank/DDBJ whole genome shotgun (WGS) entry which is preliminary data.</text>
</comment>
<keyword evidence="4" id="KW-0274">FAD</keyword>
<accession>A0A9K3LIK5</accession>
<organism evidence="9 10">
    <name type="scientific">Nitzschia inconspicua</name>
    <dbReference type="NCBI Taxonomy" id="303405"/>
    <lineage>
        <taxon>Eukaryota</taxon>
        <taxon>Sar</taxon>
        <taxon>Stramenopiles</taxon>
        <taxon>Ochrophyta</taxon>
        <taxon>Bacillariophyta</taxon>
        <taxon>Bacillariophyceae</taxon>
        <taxon>Bacillariophycidae</taxon>
        <taxon>Bacillariales</taxon>
        <taxon>Bacillariaceae</taxon>
        <taxon>Nitzschia</taxon>
    </lineage>
</organism>
<feature type="domain" description="FAD/NAD(P)-binding" evidence="7">
    <location>
        <begin position="9"/>
        <end position="350"/>
    </location>
</feature>
<comment type="cofactor">
    <cofactor evidence="1">
        <name>FAD</name>
        <dbReference type="ChEBI" id="CHEBI:57692"/>
    </cofactor>
</comment>
<evidence type="ECO:0000256" key="3">
    <source>
        <dbReference type="ARBA" id="ARBA00022630"/>
    </source>
</evidence>
<dbReference type="PIRSF" id="PIRSF000350">
    <property type="entry name" value="Mercury_reductase_MerA"/>
    <property type="match status" value="1"/>
</dbReference>
<evidence type="ECO:0000259" key="7">
    <source>
        <dbReference type="Pfam" id="PF07992"/>
    </source>
</evidence>
<dbReference type="PANTHER" id="PTHR43014:SF2">
    <property type="entry name" value="MERCURIC REDUCTASE"/>
    <property type="match status" value="1"/>
</dbReference>
<dbReference type="FunFam" id="3.30.390.30:FF:000001">
    <property type="entry name" value="Dihydrolipoyl dehydrogenase"/>
    <property type="match status" value="1"/>
</dbReference>
<dbReference type="EMBL" id="JAGRRH010000011">
    <property type="protein sequence ID" value="KAG7362415.1"/>
    <property type="molecule type" value="Genomic_DNA"/>
</dbReference>
<dbReference type="OrthoDB" id="361797at2759"/>
<evidence type="ECO:0000256" key="1">
    <source>
        <dbReference type="ARBA" id="ARBA00001974"/>
    </source>
</evidence>
<dbReference type="GO" id="GO:0016740">
    <property type="term" value="F:transferase activity"/>
    <property type="evidence" value="ECO:0007669"/>
    <property type="project" value="UniProtKB-KW"/>
</dbReference>
<keyword evidence="9" id="KW-0808">Transferase</keyword>
<dbReference type="Pfam" id="PF02852">
    <property type="entry name" value="Pyr_redox_dim"/>
    <property type="match status" value="1"/>
</dbReference>
<dbReference type="InterPro" id="IPR001100">
    <property type="entry name" value="Pyr_nuc-diS_OxRdtase"/>
</dbReference>
<dbReference type="Proteomes" id="UP000693970">
    <property type="component" value="Unassembled WGS sequence"/>
</dbReference>
<dbReference type="InterPro" id="IPR004099">
    <property type="entry name" value="Pyr_nucl-diS_OxRdtase_dimer"/>
</dbReference>
<keyword evidence="5" id="KW-0560">Oxidoreductase</keyword>
<sequence>MATPSTTVYDLVIVGGGSAGLTAAKLAGKTLKKSTLIIEADRLGGDCTWTGCVPSKSLLAKAKAAQMARRFAIQTNKNNNNQVPVVDFVQVKDYFEKNQQDIYDRDDSPSALAEYNVDTMQGLATVTSSKTVQVSQQQQQQEPSTTTTTTTTTITAKQGIILCTGATAKMADIPGLNDVQVVTYEDIWRLESLPKRLTVVGGGPVGIELAQAMSRLGCQVTIVATQLLPREEPEVSSVLEDVFRNDEGITIVSGRLEKVERNNGTGGHKAFVSCVTPPGQVATVEGDVLLLSVGRKPNTKGLGLEIMGIGLTDNGGILVNDKLQTSVKGIYAAGDCIGEKQFTHYAGYQGAIAARNILLPLSDPGVLRDIPATTFTSPEVASVGYSEASAKKEFGDDAVVVSKMDLSEVDRAVCDGETKGFLKVIYKKRGGKILGATIVAPVAGELICEIVVAMKAGMSFPDLAKAIHPYPSYAIALQIMASEAYYENVGKYRVVYDFLKRLGL</sequence>
<evidence type="ECO:0000256" key="2">
    <source>
        <dbReference type="ARBA" id="ARBA00007532"/>
    </source>
</evidence>
<proteinExistence type="inferred from homology"/>
<dbReference type="AlphaFoldDB" id="A0A9K3LIK5"/>
<name>A0A9K3LIK5_9STRA</name>
<gene>
    <name evidence="8" type="ORF">IV203_024696</name>
    <name evidence="9" type="ORF">IV203_025299</name>
</gene>
<dbReference type="Pfam" id="PF07992">
    <property type="entry name" value="Pyr_redox_2"/>
    <property type="match status" value="1"/>
</dbReference>
<dbReference type="EMBL" id="JAGRRH010000031">
    <property type="protein sequence ID" value="KAG7339657.1"/>
    <property type="molecule type" value="Genomic_DNA"/>
</dbReference>
<evidence type="ECO:0000313" key="8">
    <source>
        <dbReference type="EMBL" id="KAG7339657.1"/>
    </source>
</evidence>
<evidence type="ECO:0000256" key="4">
    <source>
        <dbReference type="ARBA" id="ARBA00022827"/>
    </source>
</evidence>
<reference evidence="9" key="2">
    <citation type="submission" date="2021-04" db="EMBL/GenBank/DDBJ databases">
        <authorList>
            <person name="Podell S."/>
        </authorList>
    </citation>
    <scope>NUCLEOTIDE SEQUENCE</scope>
    <source>
        <strain evidence="9">Hildebrandi</strain>
    </source>
</reference>
<dbReference type="PANTHER" id="PTHR43014">
    <property type="entry name" value="MERCURIC REDUCTASE"/>
    <property type="match status" value="1"/>
</dbReference>
<evidence type="ECO:0000313" key="10">
    <source>
        <dbReference type="Proteomes" id="UP000693970"/>
    </source>
</evidence>